<dbReference type="OrthoDB" id="238921at2"/>
<keyword evidence="4" id="KW-1185">Reference proteome</keyword>
<evidence type="ECO:0000313" key="4">
    <source>
        <dbReference type="Proteomes" id="UP000221734"/>
    </source>
</evidence>
<sequence>MSKIAARKYNKILRRKKRKIEKRLKRKQWGDQKHPMFTAKNIHYEIAANSQAIACGGIGVIHQMAIRSGLVKEIDENLELLKRHIPYHESDHILNIAYNVLSGNVRLEDIELHRQDSGYLDALGAERIPDPTTAGDFTRRFDRNDIEKLMEIINRVRERVWEEGRKEALEEALIDVDGTIVGTYGECKEGMDISYKGIWGYTPLIVSLANTKEVLYIENRPGNVPSHSGAVEWIDRAINLVKPHAERVCLRGDTDFSLTGNFDRWSEQVDFVFGMDARGGLIKLAGELPEDAWKELKRKPKYKVKTEERQKPENIKERIVKEREYKNIRLESEQVAEFEYRPEKCKKSYRVIVLRKNLSVEKGQKRLFDDIRYFFYITTLRDRTAEKIVELANGRCDQENVIEQLKNGVNAMKLPVRDLESNWAYMVIASLAWNFKAWFGMLMPNVGRGEQVLKMEFRRFLNTLIMIPCQIVKTGRKIVYRMLGYNDWLKDFFATWERIRRLKLCME</sequence>
<protein>
    <submittedName>
        <fullName evidence="3">Putative orf</fullName>
    </submittedName>
</protein>
<dbReference type="Proteomes" id="UP000221734">
    <property type="component" value="Chromosome Kuenenia_stuttgartiensis_MBR1"/>
</dbReference>
<feature type="domain" description="Transposase DDE" evidence="1">
    <location>
        <begin position="56"/>
        <end position="503"/>
    </location>
</feature>
<reference evidence="3" key="1">
    <citation type="submission" date="2017-10" db="EMBL/GenBank/DDBJ databases">
        <authorList>
            <person name="Banno H."/>
            <person name="Chua N.-H."/>
        </authorList>
    </citation>
    <scope>NUCLEOTIDE SEQUENCE [LARGE SCALE GENOMIC DNA]</scope>
    <source>
        <strain evidence="3">Kuenenia_mbr1_ru-nijmegen</strain>
    </source>
</reference>
<name>A0A2C9CJ37_KUEST</name>
<dbReference type="EMBL" id="LT934425">
    <property type="protein sequence ID" value="SOH05732.1"/>
    <property type="molecule type" value="Genomic_DNA"/>
</dbReference>
<dbReference type="Pfam" id="PF13701">
    <property type="entry name" value="DDE_Tnp_1_4"/>
    <property type="match status" value="1"/>
</dbReference>
<gene>
    <name evidence="2" type="ORF">KsCSTR_00240</name>
    <name evidence="3" type="ORF">KSMBR1_3255</name>
</gene>
<dbReference type="Proteomes" id="UP000501926">
    <property type="component" value="Chromosome"/>
</dbReference>
<accession>A0A2C9CJ37</accession>
<dbReference type="NCBIfam" id="NF033539">
    <property type="entry name" value="transpos_IS1380"/>
    <property type="match status" value="1"/>
</dbReference>
<dbReference type="InterPro" id="IPR025668">
    <property type="entry name" value="Tnp_DDE_dom"/>
</dbReference>
<proteinExistence type="predicted"/>
<evidence type="ECO:0000313" key="5">
    <source>
        <dbReference type="Proteomes" id="UP000501926"/>
    </source>
</evidence>
<reference evidence="2 5" key="3">
    <citation type="submission" date="2020-02" db="EMBL/GenBank/DDBJ databases">
        <title>Newly sequenced genome of strain CSTR1 showed variability in Candidatus Kuenenia stuttgartiensis genomes.</title>
        <authorList>
            <person name="Ding C."/>
            <person name="Adrian L."/>
        </authorList>
    </citation>
    <scope>NUCLEOTIDE SEQUENCE [LARGE SCALE GENOMIC DNA]</scope>
    <source>
        <strain evidence="2 5">CSTR1</strain>
    </source>
</reference>
<organism evidence="3 4">
    <name type="scientific">Kuenenia stuttgartiensis</name>
    <dbReference type="NCBI Taxonomy" id="174633"/>
    <lineage>
        <taxon>Bacteria</taxon>
        <taxon>Pseudomonadati</taxon>
        <taxon>Planctomycetota</taxon>
        <taxon>Candidatus Brocadiia</taxon>
        <taxon>Candidatus Brocadiales</taxon>
        <taxon>Candidatus Brocadiaceae</taxon>
        <taxon>Candidatus Kuenenia</taxon>
    </lineage>
</organism>
<dbReference type="KEGG" id="kst:KSMBR1_3255"/>
<evidence type="ECO:0000313" key="2">
    <source>
        <dbReference type="EMBL" id="QII09403.1"/>
    </source>
</evidence>
<evidence type="ECO:0000259" key="1">
    <source>
        <dbReference type="Pfam" id="PF13701"/>
    </source>
</evidence>
<dbReference type="RefSeq" id="WP_099326269.1">
    <property type="nucleotide sequence ID" value="NZ_CP049055.1"/>
</dbReference>
<evidence type="ECO:0000313" key="3">
    <source>
        <dbReference type="EMBL" id="SOH05732.1"/>
    </source>
</evidence>
<reference evidence="4" key="2">
    <citation type="submission" date="2017-10" db="EMBL/GenBank/DDBJ databases">
        <authorList>
            <person name="Frank J."/>
        </authorList>
    </citation>
    <scope>NUCLEOTIDE SEQUENCE [LARGE SCALE GENOMIC DNA]</scope>
</reference>
<dbReference type="EMBL" id="CP049055">
    <property type="protein sequence ID" value="QII09403.1"/>
    <property type="molecule type" value="Genomic_DNA"/>
</dbReference>
<dbReference type="AlphaFoldDB" id="A0A2C9CJ37"/>
<dbReference type="InterPro" id="IPR047960">
    <property type="entry name" value="Transpos_IS1380"/>
</dbReference>